<accession>A0AC60P293</accession>
<feature type="non-terminal residue" evidence="1">
    <location>
        <position position="1"/>
    </location>
</feature>
<reference evidence="1 2" key="1">
    <citation type="journal article" date="2020" name="Cell">
        <title>Large-Scale Comparative Analyses of Tick Genomes Elucidate Their Genetic Diversity and Vector Capacities.</title>
        <authorList>
            <consortium name="Tick Genome and Microbiome Consortium (TIGMIC)"/>
            <person name="Jia N."/>
            <person name="Wang J."/>
            <person name="Shi W."/>
            <person name="Du L."/>
            <person name="Sun Y."/>
            <person name="Zhan W."/>
            <person name="Jiang J.F."/>
            <person name="Wang Q."/>
            <person name="Zhang B."/>
            <person name="Ji P."/>
            <person name="Bell-Sakyi L."/>
            <person name="Cui X.M."/>
            <person name="Yuan T.T."/>
            <person name="Jiang B.G."/>
            <person name="Yang W.F."/>
            <person name="Lam T.T."/>
            <person name="Chang Q.C."/>
            <person name="Ding S.J."/>
            <person name="Wang X.J."/>
            <person name="Zhu J.G."/>
            <person name="Ruan X.D."/>
            <person name="Zhao L."/>
            <person name="Wei J.T."/>
            <person name="Ye R.Z."/>
            <person name="Que T.C."/>
            <person name="Du C.H."/>
            <person name="Zhou Y.H."/>
            <person name="Cheng J.X."/>
            <person name="Dai P.F."/>
            <person name="Guo W.B."/>
            <person name="Han X.H."/>
            <person name="Huang E.J."/>
            <person name="Li L.F."/>
            <person name="Wei W."/>
            <person name="Gao Y.C."/>
            <person name="Liu J.Z."/>
            <person name="Shao H.Z."/>
            <person name="Wang X."/>
            <person name="Wang C.C."/>
            <person name="Yang T.C."/>
            <person name="Huo Q.B."/>
            <person name="Li W."/>
            <person name="Chen H.Y."/>
            <person name="Chen S.E."/>
            <person name="Zhou L.G."/>
            <person name="Ni X.B."/>
            <person name="Tian J.H."/>
            <person name="Sheng Y."/>
            <person name="Liu T."/>
            <person name="Pan Y.S."/>
            <person name="Xia L.Y."/>
            <person name="Li J."/>
            <person name="Zhao F."/>
            <person name="Cao W.C."/>
        </authorList>
    </citation>
    <scope>NUCLEOTIDE SEQUENCE [LARGE SCALE GENOMIC DNA]</scope>
    <source>
        <strain evidence="1">Iper-2018</strain>
    </source>
</reference>
<keyword evidence="2" id="KW-1185">Reference proteome</keyword>
<name>A0AC60P293_IXOPE</name>
<comment type="caution">
    <text evidence="1">The sequence shown here is derived from an EMBL/GenBank/DDBJ whole genome shotgun (WGS) entry which is preliminary data.</text>
</comment>
<evidence type="ECO:0000313" key="2">
    <source>
        <dbReference type="Proteomes" id="UP000805193"/>
    </source>
</evidence>
<dbReference type="EMBL" id="JABSTQ010011248">
    <property type="protein sequence ID" value="KAG0413546.1"/>
    <property type="molecule type" value="Genomic_DNA"/>
</dbReference>
<dbReference type="Proteomes" id="UP000805193">
    <property type="component" value="Unassembled WGS sequence"/>
</dbReference>
<protein>
    <submittedName>
        <fullName evidence="1">Uncharacterized protein</fullName>
    </submittedName>
</protein>
<gene>
    <name evidence="1" type="ORF">HPB47_009279</name>
</gene>
<organism evidence="1 2">
    <name type="scientific">Ixodes persulcatus</name>
    <name type="common">Taiga tick</name>
    <dbReference type="NCBI Taxonomy" id="34615"/>
    <lineage>
        <taxon>Eukaryota</taxon>
        <taxon>Metazoa</taxon>
        <taxon>Ecdysozoa</taxon>
        <taxon>Arthropoda</taxon>
        <taxon>Chelicerata</taxon>
        <taxon>Arachnida</taxon>
        <taxon>Acari</taxon>
        <taxon>Parasitiformes</taxon>
        <taxon>Ixodida</taxon>
        <taxon>Ixodoidea</taxon>
        <taxon>Ixodidae</taxon>
        <taxon>Ixodinae</taxon>
        <taxon>Ixodes</taxon>
    </lineage>
</organism>
<sequence>GQEDRSARAQSDIMSATDAATSSPPSGVPCAARIFVGGLDCIMTREDLEREFGKYGQLKEVWMAQNPPGFRLPVREMNGTIVNGALLRVERARDKARTRTPRGGGASSFRGRMRRGAVYQGFGAERKTRRAPAEVDFACPVQQTPMSYGDYSAGYSAYTAGYGTTAGWEAVTPYSTPAYYATPQAYGAYYGDFYAMAGLTAAAPVSAMAVCDPTLYQPQDYGQM</sequence>
<proteinExistence type="predicted"/>
<evidence type="ECO:0000313" key="1">
    <source>
        <dbReference type="EMBL" id="KAG0413546.1"/>
    </source>
</evidence>